<protein>
    <recommendedName>
        <fullName evidence="4">HypA protein</fullName>
    </recommendedName>
</protein>
<evidence type="ECO:0000256" key="1">
    <source>
        <dbReference type="ARBA" id="ARBA00023002"/>
    </source>
</evidence>
<evidence type="ECO:0008006" key="4">
    <source>
        <dbReference type="Google" id="ProtNLM"/>
    </source>
</evidence>
<reference evidence="2 3" key="1">
    <citation type="journal article" date="2025" name="Microbiol. Resour. Announc.">
        <title>Draft genome sequences for Neonectria magnoliae and Neonectria punicea, canker pathogens of Liriodendron tulipifera and Acer saccharum in West Virginia.</title>
        <authorList>
            <person name="Petronek H.M."/>
            <person name="Kasson M.T."/>
            <person name="Metheny A.M."/>
            <person name="Stauder C.M."/>
            <person name="Lovett B."/>
            <person name="Lynch S.C."/>
            <person name="Garnas J.R."/>
            <person name="Kasson L.R."/>
            <person name="Stajich J.E."/>
        </authorList>
    </citation>
    <scope>NUCLEOTIDE SEQUENCE [LARGE SCALE GENOMIC DNA]</scope>
    <source>
        <strain evidence="2 3">NRRL 64653</strain>
    </source>
</reference>
<name>A0ABR1GMV0_9HYPO</name>
<accession>A0ABR1GMV0</accession>
<sequence>MATPFKIDVQAKDAGLLELKLGNDEAAKVSELLQKDLENHHVFFNVDGFHDHLVHHLLTLYGTGASTQDLQKAWDANTSYQLKATKPREQVVEQLAKDWDGAKEHLGKGRQYSSFLRFFQEEIERIGWKEVFLEYLFKDDERGRDLQSRLFGGLLHPLIQLLYGIEWEQPALIATGLAQTCVHDNSLHDFLTQSRAAAAQPHTGCILDLYAPDEKLASSARWTDRNRIHDGVLKRAPEEMVRLASRVAVRPEELEERTAEMMHAAAHVATAAAFHPPHVPHYDFFFTHHMTSAPFFLTINKHAWIPTAAKTRLLESKIRLDLLQYIARGCPPLHPEWLLRYTPKAASPGVSQPEDLLPRVHGVVDDGHTVKLARALLLAQRVSRPYAGRPWVRIPEGDGWLKAMHLLLDANEPGGVMWVRAAGFDEAWEDISKEA</sequence>
<dbReference type="InterPro" id="IPR025337">
    <property type="entry name" value="Questin_oxidase-like"/>
</dbReference>
<comment type="caution">
    <text evidence="2">The sequence shown here is derived from an EMBL/GenBank/DDBJ whole genome shotgun (WGS) entry which is preliminary data.</text>
</comment>
<dbReference type="PANTHER" id="PTHR35870:SF1">
    <property type="entry name" value="PROTEIN, PUTATIVE (AFU_ORTHOLOGUE AFUA_5G03330)-RELATED"/>
    <property type="match status" value="1"/>
</dbReference>
<dbReference type="EMBL" id="JAZAVJ010000257">
    <property type="protein sequence ID" value="KAK7403241.1"/>
    <property type="molecule type" value="Genomic_DNA"/>
</dbReference>
<proteinExistence type="predicted"/>
<organism evidence="2 3">
    <name type="scientific">Neonectria punicea</name>
    <dbReference type="NCBI Taxonomy" id="979145"/>
    <lineage>
        <taxon>Eukaryota</taxon>
        <taxon>Fungi</taxon>
        <taxon>Dikarya</taxon>
        <taxon>Ascomycota</taxon>
        <taxon>Pezizomycotina</taxon>
        <taxon>Sordariomycetes</taxon>
        <taxon>Hypocreomycetidae</taxon>
        <taxon>Hypocreales</taxon>
        <taxon>Nectriaceae</taxon>
        <taxon>Neonectria</taxon>
    </lineage>
</organism>
<evidence type="ECO:0000313" key="3">
    <source>
        <dbReference type="Proteomes" id="UP001498476"/>
    </source>
</evidence>
<gene>
    <name evidence="2" type="ORF">QQX98_011013</name>
</gene>
<keyword evidence="1" id="KW-0560">Oxidoreductase</keyword>
<keyword evidence="3" id="KW-1185">Reference proteome</keyword>
<evidence type="ECO:0000313" key="2">
    <source>
        <dbReference type="EMBL" id="KAK7403241.1"/>
    </source>
</evidence>
<dbReference type="Proteomes" id="UP001498476">
    <property type="component" value="Unassembled WGS sequence"/>
</dbReference>
<dbReference type="PANTHER" id="PTHR35870">
    <property type="entry name" value="PROTEIN, PUTATIVE (AFU_ORTHOLOGUE AFUA_5G03330)-RELATED"/>
    <property type="match status" value="1"/>
</dbReference>
<dbReference type="Pfam" id="PF14027">
    <property type="entry name" value="Questin_oxidase"/>
    <property type="match status" value="1"/>
</dbReference>